<evidence type="ECO:0000313" key="1">
    <source>
        <dbReference type="EMBL" id="GBM28796.1"/>
    </source>
</evidence>
<dbReference type="AlphaFoldDB" id="A0A4Y2ELB1"/>
<name>A0A4Y2ELB1_ARAVE</name>
<sequence>MQFACQSVSTGVNPVTQILTDTPLSLPSFPRNELESKSLSLDLQVVLPGKTSHSGNEDPKAESALPLKVRLGKPAHSYKLHLPNELMQTNNCRKRLHPQGRLAFSA</sequence>
<protein>
    <submittedName>
        <fullName evidence="1">Uncharacterized protein</fullName>
    </submittedName>
</protein>
<evidence type="ECO:0000313" key="2">
    <source>
        <dbReference type="Proteomes" id="UP000499080"/>
    </source>
</evidence>
<dbReference type="EMBL" id="BGPR01000620">
    <property type="protein sequence ID" value="GBM28796.1"/>
    <property type="molecule type" value="Genomic_DNA"/>
</dbReference>
<reference evidence="1 2" key="1">
    <citation type="journal article" date="2019" name="Sci. Rep.">
        <title>Orb-weaving spider Araneus ventricosus genome elucidates the spidroin gene catalogue.</title>
        <authorList>
            <person name="Kono N."/>
            <person name="Nakamura H."/>
            <person name="Ohtoshi R."/>
            <person name="Moran D.A.P."/>
            <person name="Shinohara A."/>
            <person name="Yoshida Y."/>
            <person name="Fujiwara M."/>
            <person name="Mori M."/>
            <person name="Tomita M."/>
            <person name="Arakawa K."/>
        </authorList>
    </citation>
    <scope>NUCLEOTIDE SEQUENCE [LARGE SCALE GENOMIC DNA]</scope>
</reference>
<keyword evidence="2" id="KW-1185">Reference proteome</keyword>
<organism evidence="1 2">
    <name type="scientific">Araneus ventricosus</name>
    <name type="common">Orbweaver spider</name>
    <name type="synonym">Epeira ventricosa</name>
    <dbReference type="NCBI Taxonomy" id="182803"/>
    <lineage>
        <taxon>Eukaryota</taxon>
        <taxon>Metazoa</taxon>
        <taxon>Ecdysozoa</taxon>
        <taxon>Arthropoda</taxon>
        <taxon>Chelicerata</taxon>
        <taxon>Arachnida</taxon>
        <taxon>Araneae</taxon>
        <taxon>Araneomorphae</taxon>
        <taxon>Entelegynae</taxon>
        <taxon>Araneoidea</taxon>
        <taxon>Araneidae</taxon>
        <taxon>Araneus</taxon>
    </lineage>
</organism>
<comment type="caution">
    <text evidence="1">The sequence shown here is derived from an EMBL/GenBank/DDBJ whole genome shotgun (WGS) entry which is preliminary data.</text>
</comment>
<accession>A0A4Y2ELB1</accession>
<proteinExistence type="predicted"/>
<gene>
    <name evidence="1" type="ORF">AVEN_130504_1</name>
</gene>
<dbReference type="Proteomes" id="UP000499080">
    <property type="component" value="Unassembled WGS sequence"/>
</dbReference>